<dbReference type="AlphaFoldDB" id="A0A165KA42"/>
<gene>
    <name evidence="2" type="ORF">EXIGLDRAFT_818565</name>
</gene>
<reference evidence="2 3" key="1">
    <citation type="journal article" date="2016" name="Mol. Biol. Evol.">
        <title>Comparative Genomics of Early-Diverging Mushroom-Forming Fungi Provides Insights into the Origins of Lignocellulose Decay Capabilities.</title>
        <authorList>
            <person name="Nagy L.G."/>
            <person name="Riley R."/>
            <person name="Tritt A."/>
            <person name="Adam C."/>
            <person name="Daum C."/>
            <person name="Floudas D."/>
            <person name="Sun H."/>
            <person name="Yadav J.S."/>
            <person name="Pangilinan J."/>
            <person name="Larsson K.H."/>
            <person name="Matsuura K."/>
            <person name="Barry K."/>
            <person name="Labutti K."/>
            <person name="Kuo R."/>
            <person name="Ohm R.A."/>
            <person name="Bhattacharya S.S."/>
            <person name="Shirouzu T."/>
            <person name="Yoshinaga Y."/>
            <person name="Martin F.M."/>
            <person name="Grigoriev I.V."/>
            <person name="Hibbett D.S."/>
        </authorList>
    </citation>
    <scope>NUCLEOTIDE SEQUENCE [LARGE SCALE GENOMIC DNA]</scope>
    <source>
        <strain evidence="2 3">HHB12029</strain>
    </source>
</reference>
<name>A0A165KA42_EXIGL</name>
<keyword evidence="1" id="KW-0812">Transmembrane</keyword>
<proteinExistence type="predicted"/>
<dbReference type="EMBL" id="KV425948">
    <property type="protein sequence ID" value="KZV96031.1"/>
    <property type="molecule type" value="Genomic_DNA"/>
</dbReference>
<organism evidence="2 3">
    <name type="scientific">Exidia glandulosa HHB12029</name>
    <dbReference type="NCBI Taxonomy" id="1314781"/>
    <lineage>
        <taxon>Eukaryota</taxon>
        <taxon>Fungi</taxon>
        <taxon>Dikarya</taxon>
        <taxon>Basidiomycota</taxon>
        <taxon>Agaricomycotina</taxon>
        <taxon>Agaricomycetes</taxon>
        <taxon>Auriculariales</taxon>
        <taxon>Exidiaceae</taxon>
        <taxon>Exidia</taxon>
    </lineage>
</organism>
<dbReference type="InParanoid" id="A0A165KA42"/>
<protein>
    <submittedName>
        <fullName evidence="2">Uncharacterized protein</fullName>
    </submittedName>
</protein>
<evidence type="ECO:0000313" key="2">
    <source>
        <dbReference type="EMBL" id="KZV96031.1"/>
    </source>
</evidence>
<feature type="transmembrane region" description="Helical" evidence="1">
    <location>
        <begin position="141"/>
        <end position="165"/>
    </location>
</feature>
<dbReference type="Gene3D" id="2.60.120.260">
    <property type="entry name" value="Galactose-binding domain-like"/>
    <property type="match status" value="1"/>
</dbReference>
<keyword evidence="3" id="KW-1185">Reference proteome</keyword>
<sequence>MGITPVDQDVHVNYNDPNVLYLPPTYWQDSVSGGTTGIKVSYDIDAYLLFNFTGSHIWYYGDLYPDHGNCSFAIDDNTPAVFTTYSPKFLPVRLLWEQDVTPGPHVLKITNLEDKKPVTVASLIYRPLATATDSKTPIPTAAIAGLAVGLAIAVLCCVGLLVVLLRRRGWKHNTGSPATSYADGTVTHYQAPSHTYQSLAHSPVSTAPPTYDDTQGTPLFSAVAVPMEDISPVPHAALVKSSAVLQRDAKGGR</sequence>
<keyword evidence="1" id="KW-1133">Transmembrane helix</keyword>
<evidence type="ECO:0000313" key="3">
    <source>
        <dbReference type="Proteomes" id="UP000077266"/>
    </source>
</evidence>
<dbReference type="OrthoDB" id="2563669at2759"/>
<accession>A0A165KA42</accession>
<dbReference type="Proteomes" id="UP000077266">
    <property type="component" value="Unassembled WGS sequence"/>
</dbReference>
<keyword evidence="1" id="KW-0472">Membrane</keyword>
<evidence type="ECO:0000256" key="1">
    <source>
        <dbReference type="SAM" id="Phobius"/>
    </source>
</evidence>